<name>A0AAN9XW15_PSOTE</name>
<feature type="transmembrane region" description="Helical" evidence="7">
    <location>
        <begin position="398"/>
        <end position="423"/>
    </location>
</feature>
<dbReference type="InterPro" id="IPR008010">
    <property type="entry name" value="Tatp1"/>
</dbReference>
<evidence type="ECO:0008006" key="10">
    <source>
        <dbReference type="Google" id="ProtNLM"/>
    </source>
</evidence>
<dbReference type="EMBL" id="JAYMYS010000001">
    <property type="protein sequence ID" value="KAK7411074.1"/>
    <property type="molecule type" value="Genomic_DNA"/>
</dbReference>
<feature type="transmembrane region" description="Helical" evidence="7">
    <location>
        <begin position="620"/>
        <end position="640"/>
    </location>
</feature>
<organism evidence="8 9">
    <name type="scientific">Psophocarpus tetragonolobus</name>
    <name type="common">Winged bean</name>
    <name type="synonym">Dolichos tetragonolobus</name>
    <dbReference type="NCBI Taxonomy" id="3891"/>
    <lineage>
        <taxon>Eukaryota</taxon>
        <taxon>Viridiplantae</taxon>
        <taxon>Streptophyta</taxon>
        <taxon>Embryophyta</taxon>
        <taxon>Tracheophyta</taxon>
        <taxon>Spermatophyta</taxon>
        <taxon>Magnoliopsida</taxon>
        <taxon>eudicotyledons</taxon>
        <taxon>Gunneridae</taxon>
        <taxon>Pentapetalae</taxon>
        <taxon>rosids</taxon>
        <taxon>fabids</taxon>
        <taxon>Fabales</taxon>
        <taxon>Fabaceae</taxon>
        <taxon>Papilionoideae</taxon>
        <taxon>50 kb inversion clade</taxon>
        <taxon>NPAAA clade</taxon>
        <taxon>indigoferoid/millettioid clade</taxon>
        <taxon>Phaseoleae</taxon>
        <taxon>Psophocarpus</taxon>
    </lineage>
</organism>
<keyword evidence="4 7" id="KW-1133">Transmembrane helix</keyword>
<accession>A0AAN9XW15</accession>
<evidence type="ECO:0000256" key="4">
    <source>
        <dbReference type="ARBA" id="ARBA00022989"/>
    </source>
</evidence>
<evidence type="ECO:0000256" key="2">
    <source>
        <dbReference type="ARBA" id="ARBA00008803"/>
    </source>
</evidence>
<dbReference type="GO" id="GO:0005789">
    <property type="term" value="C:endoplasmic reticulum membrane"/>
    <property type="evidence" value="ECO:0007669"/>
    <property type="project" value="TreeGrafter"/>
</dbReference>
<feature type="transmembrane region" description="Helical" evidence="7">
    <location>
        <begin position="652"/>
        <end position="673"/>
    </location>
</feature>
<protein>
    <recommendedName>
        <fullName evidence="10">Protein POLLEN DEFECTIVE IN GUIDANCE 1</fullName>
    </recommendedName>
</protein>
<keyword evidence="9" id="KW-1185">Reference proteome</keyword>
<dbReference type="PANTHER" id="PTHR13317:SF4">
    <property type="entry name" value="TRANSMEMBRANE ANTERIOR POSTERIOR TRANSFORMATION PROTEIN 1 HOMOLOG"/>
    <property type="match status" value="1"/>
</dbReference>
<feature type="transmembrane region" description="Helical" evidence="7">
    <location>
        <begin position="429"/>
        <end position="447"/>
    </location>
</feature>
<dbReference type="PANTHER" id="PTHR13317">
    <property type="entry name" value="TRANSMEMBRANE ANTERIOR POSTERIOR TRANSFORMATION PROTEIN 1 HOMOLOG"/>
    <property type="match status" value="1"/>
</dbReference>
<reference evidence="8 9" key="1">
    <citation type="submission" date="2024-01" db="EMBL/GenBank/DDBJ databases">
        <title>The genomes of 5 underutilized Papilionoideae crops provide insights into root nodulation and disease resistanc.</title>
        <authorList>
            <person name="Jiang F."/>
        </authorList>
    </citation>
    <scope>NUCLEOTIDE SEQUENCE [LARGE SCALE GENOMIC DNA]</scope>
    <source>
        <strain evidence="8">DUOXIRENSHENG_FW03</strain>
        <tissue evidence="8">Leaves</tissue>
    </source>
</reference>
<dbReference type="AlphaFoldDB" id="A0AAN9XW15"/>
<evidence type="ECO:0000313" key="8">
    <source>
        <dbReference type="EMBL" id="KAK7411074.1"/>
    </source>
</evidence>
<feature type="transmembrane region" description="Helical" evidence="7">
    <location>
        <begin position="354"/>
        <end position="377"/>
    </location>
</feature>
<dbReference type="Proteomes" id="UP001386955">
    <property type="component" value="Unassembled WGS sequence"/>
</dbReference>
<evidence type="ECO:0000256" key="1">
    <source>
        <dbReference type="ARBA" id="ARBA00004141"/>
    </source>
</evidence>
<feature type="transmembrane region" description="Helical" evidence="7">
    <location>
        <begin position="221"/>
        <end position="240"/>
    </location>
</feature>
<comment type="caution">
    <text evidence="8">The sequence shown here is derived from an EMBL/GenBank/DDBJ whole genome shotgun (WGS) entry which is preliminary data.</text>
</comment>
<gene>
    <name evidence="8" type="ORF">VNO78_02444</name>
</gene>
<dbReference type="Pfam" id="PF05346">
    <property type="entry name" value="DUF747"/>
    <property type="match status" value="2"/>
</dbReference>
<evidence type="ECO:0000313" key="9">
    <source>
        <dbReference type="Proteomes" id="UP001386955"/>
    </source>
</evidence>
<feature type="region of interest" description="Disordered" evidence="6">
    <location>
        <begin position="1"/>
        <end position="54"/>
    </location>
</feature>
<comment type="subcellular location">
    <subcellularLocation>
        <location evidence="1">Membrane</location>
        <topology evidence="1">Multi-pass membrane protein</topology>
    </subcellularLocation>
</comment>
<proteinExistence type="inferred from homology"/>
<keyword evidence="3 7" id="KW-0812">Transmembrane</keyword>
<feature type="compositionally biased region" description="Basic residues" evidence="6">
    <location>
        <begin position="23"/>
        <end position="39"/>
    </location>
</feature>
<evidence type="ECO:0000256" key="6">
    <source>
        <dbReference type="SAM" id="MobiDB-lite"/>
    </source>
</evidence>
<evidence type="ECO:0000256" key="7">
    <source>
        <dbReference type="SAM" id="Phobius"/>
    </source>
</evidence>
<keyword evidence="5 7" id="KW-0472">Membrane</keyword>
<comment type="similarity">
    <text evidence="2">Belongs to the TAPT1 family.</text>
</comment>
<evidence type="ECO:0000256" key="5">
    <source>
        <dbReference type="ARBA" id="ARBA00023136"/>
    </source>
</evidence>
<feature type="transmembrane region" description="Helical" evidence="7">
    <location>
        <begin position="261"/>
        <end position="282"/>
    </location>
</feature>
<sequence>MALRNGGTFDVLSVDNESDQSERHRRKRRNRASKRKKKLLDRADSVDPHSTPLENGGACNGFELDANRYCGGRGSVVVCEEVREAESEAPTTVRGGIEGFNFGELRQRNVNCGSSEDLAASVVVREEKEDGGVKASPVEKPTNEPDRNALTKLETVESLDWKRLMTDDPNYVFSVEKSPVTYFLEEMHNGNSLRNTTTLGNERERERVYDTIFRLPWRCELLIDVGFFVCFDSFLSLLTVMPARIMMTIWRLLKTRQFKRLSTIEVSDFGCFFIMSCGVILLQRTDISLIYHMIRGQGTIKLYVVYNVLEIFDKLCQSFNGDVLQTLFLSAEGIANCPQESMRFWIWRFVSDQALAAITLSTCIVAHNNALFALLVSNNFAEIKSNVFKRYSKDNVHSLVYFDSVERFHISAFILFVLAQNILEAEDPWFGSFFINVLLVYVCEMIIDIIKHSFIAKFNDIKPIAYSEFLEDLCKQRHVTQNAKPFGILILPFLTLTGKCQSIIPFPQAWFAKKLHRSLSPVRCSHPLSCPRRWPAANSWHLCNQANTTPLSTFLTHPHTTTVYITFSAVHTPAHSISKSRYLISLHTIAGLPLVSCWSKEGKNHQMTLNMQTESEKKNLTFVPLAPACVVIRVLTPVYAANLPHNPLPWRLFWILLFSAMTYVMLTSLKVLIGMGLQKHATWYVNRCRRRKHHLHAD</sequence>
<evidence type="ECO:0000256" key="3">
    <source>
        <dbReference type="ARBA" id="ARBA00022692"/>
    </source>
</evidence>